<evidence type="ECO:0000256" key="4">
    <source>
        <dbReference type="PROSITE-ProRule" id="PRU00108"/>
    </source>
</evidence>
<evidence type="ECO:0000256" key="2">
    <source>
        <dbReference type="ARBA" id="ARBA00023155"/>
    </source>
</evidence>
<dbReference type="InterPro" id="IPR001356">
    <property type="entry name" value="HD"/>
</dbReference>
<keyword evidence="2 4" id="KW-0371">Homeobox</keyword>
<evidence type="ECO:0000256" key="1">
    <source>
        <dbReference type="ARBA" id="ARBA00023125"/>
    </source>
</evidence>
<feature type="DNA-binding region" description="Homeobox" evidence="4">
    <location>
        <begin position="135"/>
        <end position="194"/>
    </location>
</feature>
<dbReference type="CDD" id="cd00086">
    <property type="entry name" value="homeodomain"/>
    <property type="match status" value="1"/>
</dbReference>
<dbReference type="SUPFAM" id="SSF46689">
    <property type="entry name" value="Homeodomain-like"/>
    <property type="match status" value="1"/>
</dbReference>
<dbReference type="PROSITE" id="PS50071">
    <property type="entry name" value="HOMEOBOX_2"/>
    <property type="match status" value="1"/>
</dbReference>
<name>A0A8H5GNV6_9AGAR</name>
<evidence type="ECO:0000256" key="3">
    <source>
        <dbReference type="ARBA" id="ARBA00023242"/>
    </source>
</evidence>
<sequence length="680" mass="75055">MSHTDLLRRAINDAKSIQELFSKHAPQHPPPPPDVPFAPLHLIVPDTFLAAAHGSQLQERSRSILLQSVEDLKSSCGDIFSRVWNDLWASTSTHPATRSLFPSLINRFRLSVQILFDRELHRLLSTISELRYDDFEEQRQSFNNDYIPFLQRYFEYDSYPTAQDREIMAQKSGMTARQIEVWFQNHRRVAKKTGAKITKREDTSKSSFTFIRQQVPAQQTHEQKMQEIEQQVRIEVAQQELTHKSVGAPRYLRFPGAVDLLNPSRPPCAYPVVFKAPPESHQFQHRDWRPHFPPPPWLRQGVREQPRTEKEVKARQKATHAAYEKMLAQFALLSVRDTTKVDASKPPAATFAIYHVPSPAPHPSFLRSGSATPSRISAASAQASQGRRRKAAPLPKRTPKNPVRRSTPYTGVYATTYSSRNLESQSTSSPSRTPSLEESSPTPSSSHSRTPSLELPSSSPQSRTPSYEFPPTPSALGNLSLELPATSYAVESALSMDFSIAASESFALSLDFPSESFAPSLELPLNLPESTPSPLDSYPPSAFELSPSPSFPSSSLTRQPSASSLISLASSSSSTDSLFPITPDSSTVDLPGYLPPVTIVDPDVQNYLNDLFAPNLQLFPDLSNVASSSFDSSTLGSGLGLGSFDDPFGFDGAKDALNPAMFSSFSDLNSFSVSGTGMAI</sequence>
<dbReference type="Pfam" id="PF00046">
    <property type="entry name" value="Homeodomain"/>
    <property type="match status" value="1"/>
</dbReference>
<reference evidence="8 9" key="1">
    <citation type="journal article" date="2020" name="ISME J.">
        <title>Uncovering the hidden diversity of litter-decomposition mechanisms in mushroom-forming fungi.</title>
        <authorList>
            <person name="Floudas D."/>
            <person name="Bentzer J."/>
            <person name="Ahren D."/>
            <person name="Johansson T."/>
            <person name="Persson P."/>
            <person name="Tunlid A."/>
        </authorList>
    </citation>
    <scope>NUCLEOTIDE SEQUENCE [LARGE SCALE GENOMIC DNA]</scope>
    <source>
        <strain evidence="8 9">CBS 291.85</strain>
    </source>
</reference>
<comment type="caution">
    <text evidence="8">The sequence shown here is derived from an EMBL/GenBank/DDBJ whole genome shotgun (WGS) entry which is preliminary data.</text>
</comment>
<accession>A0A8H5GNV6</accession>
<dbReference type="PROSITE" id="PS00027">
    <property type="entry name" value="HOMEOBOX_1"/>
    <property type="match status" value="1"/>
</dbReference>
<keyword evidence="1 4" id="KW-0238">DNA-binding</keyword>
<dbReference type="GO" id="GO:0003677">
    <property type="term" value="F:DNA binding"/>
    <property type="evidence" value="ECO:0007669"/>
    <property type="project" value="UniProtKB-UniRule"/>
</dbReference>
<evidence type="ECO:0000256" key="6">
    <source>
        <dbReference type="SAM" id="MobiDB-lite"/>
    </source>
</evidence>
<evidence type="ECO:0000256" key="5">
    <source>
        <dbReference type="RuleBase" id="RU000682"/>
    </source>
</evidence>
<dbReference type="GO" id="GO:0005634">
    <property type="term" value="C:nucleus"/>
    <property type="evidence" value="ECO:0007669"/>
    <property type="project" value="UniProtKB-SubCell"/>
</dbReference>
<feature type="region of interest" description="Disordered" evidence="6">
    <location>
        <begin position="523"/>
        <end position="557"/>
    </location>
</feature>
<dbReference type="AlphaFoldDB" id="A0A8H5GNV6"/>
<dbReference type="EMBL" id="JAACJM010000015">
    <property type="protein sequence ID" value="KAF5368446.1"/>
    <property type="molecule type" value="Genomic_DNA"/>
</dbReference>
<keyword evidence="9" id="KW-1185">Reference proteome</keyword>
<dbReference type="SMART" id="SM00389">
    <property type="entry name" value="HOX"/>
    <property type="match status" value="1"/>
</dbReference>
<dbReference type="InterPro" id="IPR009057">
    <property type="entry name" value="Homeodomain-like_sf"/>
</dbReference>
<evidence type="ECO:0000259" key="7">
    <source>
        <dbReference type="PROSITE" id="PS50071"/>
    </source>
</evidence>
<keyword evidence="3 4" id="KW-0539">Nucleus</keyword>
<dbReference type="Gene3D" id="1.10.10.60">
    <property type="entry name" value="Homeodomain-like"/>
    <property type="match status" value="1"/>
</dbReference>
<feature type="region of interest" description="Disordered" evidence="6">
    <location>
        <begin position="364"/>
        <end position="473"/>
    </location>
</feature>
<feature type="compositionally biased region" description="Low complexity" evidence="6">
    <location>
        <begin position="422"/>
        <end position="463"/>
    </location>
</feature>
<feature type="compositionally biased region" description="Low complexity" evidence="6">
    <location>
        <begin position="374"/>
        <end position="385"/>
    </location>
</feature>
<gene>
    <name evidence="8" type="ORF">D9758_002273</name>
</gene>
<evidence type="ECO:0000313" key="9">
    <source>
        <dbReference type="Proteomes" id="UP000559256"/>
    </source>
</evidence>
<comment type="subcellular location">
    <subcellularLocation>
        <location evidence="4 5">Nucleus</location>
    </subcellularLocation>
</comment>
<evidence type="ECO:0000313" key="8">
    <source>
        <dbReference type="EMBL" id="KAF5368446.1"/>
    </source>
</evidence>
<feature type="compositionally biased region" description="Basic residues" evidence="6">
    <location>
        <begin position="386"/>
        <end position="403"/>
    </location>
</feature>
<feature type="domain" description="Homeobox" evidence="7">
    <location>
        <begin position="133"/>
        <end position="193"/>
    </location>
</feature>
<dbReference type="Proteomes" id="UP000559256">
    <property type="component" value="Unassembled WGS sequence"/>
</dbReference>
<dbReference type="GO" id="GO:0000981">
    <property type="term" value="F:DNA-binding transcription factor activity, RNA polymerase II-specific"/>
    <property type="evidence" value="ECO:0007669"/>
    <property type="project" value="InterPro"/>
</dbReference>
<proteinExistence type="predicted"/>
<dbReference type="InterPro" id="IPR017970">
    <property type="entry name" value="Homeobox_CS"/>
</dbReference>
<dbReference type="OrthoDB" id="6159439at2759"/>
<organism evidence="8 9">
    <name type="scientific">Tetrapyrgos nigripes</name>
    <dbReference type="NCBI Taxonomy" id="182062"/>
    <lineage>
        <taxon>Eukaryota</taxon>
        <taxon>Fungi</taxon>
        <taxon>Dikarya</taxon>
        <taxon>Basidiomycota</taxon>
        <taxon>Agaricomycotina</taxon>
        <taxon>Agaricomycetes</taxon>
        <taxon>Agaricomycetidae</taxon>
        <taxon>Agaricales</taxon>
        <taxon>Marasmiineae</taxon>
        <taxon>Marasmiaceae</taxon>
        <taxon>Tetrapyrgos</taxon>
    </lineage>
</organism>
<protein>
    <recommendedName>
        <fullName evidence="7">Homeobox domain-containing protein</fullName>
    </recommendedName>
</protein>
<feature type="compositionally biased region" description="Polar residues" evidence="6">
    <location>
        <begin position="407"/>
        <end position="421"/>
    </location>
</feature>